<evidence type="ECO:0000313" key="1">
    <source>
        <dbReference type="EMBL" id="MBE8712820.1"/>
    </source>
</evidence>
<dbReference type="AlphaFoldDB" id="A0A928UWW9"/>
<name>A0A928UWW9_9SPHI</name>
<protein>
    <submittedName>
        <fullName evidence="1">Uncharacterized protein</fullName>
    </submittedName>
</protein>
<comment type="caution">
    <text evidence="1">The sequence shown here is derived from an EMBL/GenBank/DDBJ whole genome shotgun (WGS) entry which is preliminary data.</text>
</comment>
<dbReference type="Proteomes" id="UP000616201">
    <property type="component" value="Unassembled WGS sequence"/>
</dbReference>
<reference evidence="1" key="1">
    <citation type="submission" date="2018-02" db="EMBL/GenBank/DDBJ databases">
        <authorList>
            <person name="Vasarhelyi B.M."/>
            <person name="Deshmukh S."/>
            <person name="Balint B."/>
            <person name="Kukolya J."/>
        </authorList>
    </citation>
    <scope>NUCLEOTIDE SEQUENCE</scope>
    <source>
        <strain evidence="1">KB22</strain>
    </source>
</reference>
<evidence type="ECO:0000313" key="2">
    <source>
        <dbReference type="Proteomes" id="UP000616201"/>
    </source>
</evidence>
<accession>A0A928UWW9</accession>
<sequence>MKIKCPKCLPKEGVEIPNFTLKHKQEIIQFLDNSPMNAINYIKAEFSINSTEAKFIVQHINKIQNRCNRCNFKQLDNEYGICPKCNSLNINWKR</sequence>
<proteinExistence type="predicted"/>
<keyword evidence="2" id="KW-1185">Reference proteome</keyword>
<organism evidence="1 2">
    <name type="scientific">Sphingobacterium hungaricum</name>
    <dbReference type="NCBI Taxonomy" id="2082723"/>
    <lineage>
        <taxon>Bacteria</taxon>
        <taxon>Pseudomonadati</taxon>
        <taxon>Bacteroidota</taxon>
        <taxon>Sphingobacteriia</taxon>
        <taxon>Sphingobacteriales</taxon>
        <taxon>Sphingobacteriaceae</taxon>
        <taxon>Sphingobacterium</taxon>
    </lineage>
</organism>
<gene>
    <name evidence="1" type="ORF">C4F49_03900</name>
</gene>
<dbReference type="EMBL" id="PRDK01000003">
    <property type="protein sequence ID" value="MBE8712820.1"/>
    <property type="molecule type" value="Genomic_DNA"/>
</dbReference>